<dbReference type="OrthoDB" id="2794060at2759"/>
<dbReference type="EMBL" id="MNAD01001265">
    <property type="protein sequence ID" value="OJT06754.1"/>
    <property type="molecule type" value="Genomic_DNA"/>
</dbReference>
<dbReference type="Proteomes" id="UP000184267">
    <property type="component" value="Unassembled WGS sequence"/>
</dbReference>
<comment type="caution">
    <text evidence="1">The sequence shown here is derived from an EMBL/GenBank/DDBJ whole genome shotgun (WGS) entry which is preliminary data.</text>
</comment>
<keyword evidence="2" id="KW-1185">Reference proteome</keyword>
<evidence type="ECO:0008006" key="3">
    <source>
        <dbReference type="Google" id="ProtNLM"/>
    </source>
</evidence>
<proteinExistence type="predicted"/>
<dbReference type="AlphaFoldDB" id="A0A1M2VGL8"/>
<protein>
    <recommendedName>
        <fullName evidence="3">DRBM domain-containing protein</fullName>
    </recommendedName>
</protein>
<evidence type="ECO:0000313" key="1">
    <source>
        <dbReference type="EMBL" id="OJT06754.1"/>
    </source>
</evidence>
<sequence>MPTPQFCHEILKGEQAGEPQHKVWVIIGKMKFELPITFASLSQGQEKVAKKVLDQFRQTSAGKAAKS</sequence>
<gene>
    <name evidence="1" type="ORF">TRAPUB_2391</name>
</gene>
<reference evidence="1 2" key="1">
    <citation type="submission" date="2016-10" db="EMBL/GenBank/DDBJ databases">
        <title>Genome sequence of the basidiomycete white-rot fungus Trametes pubescens.</title>
        <authorList>
            <person name="Makela M.R."/>
            <person name="Granchi Z."/>
            <person name="Peng M."/>
            <person name="De Vries R.P."/>
            <person name="Grigoriev I."/>
            <person name="Riley R."/>
            <person name="Hilden K."/>
        </authorList>
    </citation>
    <scope>NUCLEOTIDE SEQUENCE [LARGE SCALE GENOMIC DNA]</scope>
    <source>
        <strain evidence="1 2">FBCC735</strain>
    </source>
</reference>
<name>A0A1M2VGL8_TRAPU</name>
<dbReference type="STRING" id="154538.A0A1M2VGL8"/>
<evidence type="ECO:0000313" key="2">
    <source>
        <dbReference type="Proteomes" id="UP000184267"/>
    </source>
</evidence>
<accession>A0A1M2VGL8</accession>
<organism evidence="1 2">
    <name type="scientific">Trametes pubescens</name>
    <name type="common">White-rot fungus</name>
    <dbReference type="NCBI Taxonomy" id="154538"/>
    <lineage>
        <taxon>Eukaryota</taxon>
        <taxon>Fungi</taxon>
        <taxon>Dikarya</taxon>
        <taxon>Basidiomycota</taxon>
        <taxon>Agaricomycotina</taxon>
        <taxon>Agaricomycetes</taxon>
        <taxon>Polyporales</taxon>
        <taxon>Polyporaceae</taxon>
        <taxon>Trametes</taxon>
    </lineage>
</organism>